<name>A0A1F7GCR8_9BACT</name>
<dbReference type="Gene3D" id="3.60.20.10">
    <property type="entry name" value="Glutamine Phosphoribosylpyrophosphate, subunit 1, domain 1"/>
    <property type="match status" value="1"/>
</dbReference>
<reference evidence="3 4" key="1">
    <citation type="journal article" date="2016" name="Nat. Commun.">
        <title>Thousands of microbial genomes shed light on interconnected biogeochemical processes in an aquifer system.</title>
        <authorList>
            <person name="Anantharaman K."/>
            <person name="Brown C.T."/>
            <person name="Hug L.A."/>
            <person name="Sharon I."/>
            <person name="Castelle C.J."/>
            <person name="Probst A.J."/>
            <person name="Thomas B.C."/>
            <person name="Singh A."/>
            <person name="Wilkins M.J."/>
            <person name="Karaoz U."/>
            <person name="Brodie E.L."/>
            <person name="Williams K.H."/>
            <person name="Hubbard S.S."/>
            <person name="Banfield J.F."/>
        </authorList>
    </citation>
    <scope>NUCLEOTIDE SEQUENCE [LARGE SCALE GENOMIC DNA]</scope>
</reference>
<evidence type="ECO:0000256" key="1">
    <source>
        <dbReference type="ARBA" id="ARBA00022679"/>
    </source>
</evidence>
<organism evidence="3 4">
    <name type="scientific">Candidatus Roizmanbacteria bacterium RIFCSPHIGHO2_01_FULL_39_12b</name>
    <dbReference type="NCBI Taxonomy" id="1802030"/>
    <lineage>
        <taxon>Bacteria</taxon>
        <taxon>Candidatus Roizmaniibacteriota</taxon>
    </lineage>
</organism>
<dbReference type="GO" id="GO:0016740">
    <property type="term" value="F:transferase activity"/>
    <property type="evidence" value="ECO:0007669"/>
    <property type="project" value="UniProtKB-KW"/>
</dbReference>
<dbReference type="PANTHER" id="PTHR11907">
    <property type="entry name" value="AMIDOPHOSPHORIBOSYLTRANSFERASE"/>
    <property type="match status" value="1"/>
</dbReference>
<dbReference type="InterPro" id="IPR029057">
    <property type="entry name" value="PRTase-like"/>
</dbReference>
<dbReference type="AlphaFoldDB" id="A0A1F7GCR8"/>
<evidence type="ECO:0000256" key="2">
    <source>
        <dbReference type="ARBA" id="ARBA00022962"/>
    </source>
</evidence>
<dbReference type="Gene3D" id="3.40.50.2020">
    <property type="match status" value="1"/>
</dbReference>
<dbReference type="Proteomes" id="UP000178372">
    <property type="component" value="Unassembled WGS sequence"/>
</dbReference>
<dbReference type="SUPFAM" id="SSF53271">
    <property type="entry name" value="PRTase-like"/>
    <property type="match status" value="1"/>
</dbReference>
<dbReference type="EMBL" id="MFZF01000013">
    <property type="protein sequence ID" value="OGK16669.1"/>
    <property type="molecule type" value="Genomic_DNA"/>
</dbReference>
<keyword evidence="1" id="KW-0808">Transferase</keyword>
<keyword evidence="2" id="KW-0315">Glutamine amidotransferase</keyword>
<evidence type="ECO:0000313" key="4">
    <source>
        <dbReference type="Proteomes" id="UP000178372"/>
    </source>
</evidence>
<accession>A0A1F7GCR8</accession>
<protein>
    <submittedName>
        <fullName evidence="3">Uncharacterized protein</fullName>
    </submittedName>
</protein>
<comment type="caution">
    <text evidence="3">The sequence shown here is derived from an EMBL/GenBank/DDBJ whole genome shotgun (WGS) entry which is preliminary data.</text>
</comment>
<gene>
    <name evidence="3" type="ORF">A2690_00100</name>
</gene>
<dbReference type="InterPro" id="IPR029055">
    <property type="entry name" value="Ntn_hydrolases_N"/>
</dbReference>
<evidence type="ECO:0000313" key="3">
    <source>
        <dbReference type="EMBL" id="OGK16669.1"/>
    </source>
</evidence>
<sequence length="101" mass="11570">MRERYSPDGQERTFMRDDNRNKIKIIIGEKLVIITDPEIWEDKIVGFGEDSIIRGDVAEKITRTVLSLGAREVHWRVAFPPVTHTCHLGVSLRTLEELIAA</sequence>
<proteinExistence type="predicted"/>